<organism evidence="1 2">
    <name type="scientific">Phyllobacterium trifolii</name>
    <dbReference type="NCBI Taxonomy" id="300193"/>
    <lineage>
        <taxon>Bacteria</taxon>
        <taxon>Pseudomonadati</taxon>
        <taxon>Pseudomonadota</taxon>
        <taxon>Alphaproteobacteria</taxon>
        <taxon>Hyphomicrobiales</taxon>
        <taxon>Phyllobacteriaceae</taxon>
        <taxon>Phyllobacterium</taxon>
    </lineage>
</organism>
<gene>
    <name evidence="1" type="ORF">FHS21_005613</name>
</gene>
<sequence length="73" mass="7667">MTAPGAEAGCLAMIDVPSPWRNLIAARFILAFRLPPNPAGKAHQVETSDAGNRQGRDLPAVCHGKGCAARSAW</sequence>
<reference evidence="1 2" key="1">
    <citation type="submission" date="2020-08" db="EMBL/GenBank/DDBJ databases">
        <title>Genomic Encyclopedia of Type Strains, Phase III (KMG-III): the genomes of soil and plant-associated and newly described type strains.</title>
        <authorList>
            <person name="Whitman W."/>
        </authorList>
    </citation>
    <scope>NUCLEOTIDE SEQUENCE [LARGE SCALE GENOMIC DNA]</scope>
    <source>
        <strain evidence="1 2">CECT 7015</strain>
    </source>
</reference>
<evidence type="ECO:0000313" key="2">
    <source>
        <dbReference type="Proteomes" id="UP000554520"/>
    </source>
</evidence>
<evidence type="ECO:0000313" key="1">
    <source>
        <dbReference type="EMBL" id="MBB3149161.1"/>
    </source>
</evidence>
<dbReference type="EMBL" id="JACHXN010000028">
    <property type="protein sequence ID" value="MBB3149161.1"/>
    <property type="molecule type" value="Genomic_DNA"/>
</dbReference>
<accession>A0A839UKL6</accession>
<proteinExistence type="predicted"/>
<dbReference type="AlphaFoldDB" id="A0A839UKL6"/>
<protein>
    <submittedName>
        <fullName evidence="1">Uncharacterized protein</fullName>
    </submittedName>
</protein>
<name>A0A839UKL6_9HYPH</name>
<keyword evidence="2" id="KW-1185">Reference proteome</keyword>
<comment type="caution">
    <text evidence="1">The sequence shown here is derived from an EMBL/GenBank/DDBJ whole genome shotgun (WGS) entry which is preliminary data.</text>
</comment>
<dbReference type="Proteomes" id="UP000554520">
    <property type="component" value="Unassembled WGS sequence"/>
</dbReference>